<feature type="region of interest" description="Disordered" evidence="1">
    <location>
        <begin position="1"/>
        <end position="26"/>
    </location>
</feature>
<proteinExistence type="predicted"/>
<evidence type="ECO:0000256" key="1">
    <source>
        <dbReference type="SAM" id="MobiDB-lite"/>
    </source>
</evidence>
<organism evidence="2 3">
    <name type="scientific">Lentinula edodes</name>
    <name type="common">Shiitake mushroom</name>
    <name type="synonym">Lentinus edodes</name>
    <dbReference type="NCBI Taxonomy" id="5353"/>
    <lineage>
        <taxon>Eukaryota</taxon>
        <taxon>Fungi</taxon>
        <taxon>Dikarya</taxon>
        <taxon>Basidiomycota</taxon>
        <taxon>Agaricomycotina</taxon>
        <taxon>Agaricomycetes</taxon>
        <taxon>Agaricomycetidae</taxon>
        <taxon>Agaricales</taxon>
        <taxon>Marasmiineae</taxon>
        <taxon>Omphalotaceae</taxon>
        <taxon>Lentinula</taxon>
    </lineage>
</organism>
<gene>
    <name evidence="2" type="ORF">LENED_011660</name>
</gene>
<accession>A0A1Q3EQM9</accession>
<comment type="caution">
    <text evidence="2">The sequence shown here is derived from an EMBL/GenBank/DDBJ whole genome shotgun (WGS) entry which is preliminary data.</text>
</comment>
<reference evidence="2 3" key="1">
    <citation type="submission" date="2016-08" db="EMBL/GenBank/DDBJ databases">
        <authorList>
            <consortium name="Lentinula edodes genome sequencing consortium"/>
            <person name="Sakamoto Y."/>
            <person name="Nakade K."/>
            <person name="Sato S."/>
            <person name="Yoshida Y."/>
            <person name="Miyazaki K."/>
            <person name="Natsume S."/>
            <person name="Konno N."/>
        </authorList>
    </citation>
    <scope>NUCLEOTIDE SEQUENCE [LARGE SCALE GENOMIC DNA]</scope>
    <source>
        <strain evidence="2 3">NBRC 111202</strain>
    </source>
</reference>
<keyword evidence="3" id="KW-1185">Reference proteome</keyword>
<sequence>MTAAAHPEPPRTGAKVPKQKPKAPERQNSLVSFLSYTWVGIGTSRFGDIGNFDDELIRHEAVALVEKAAKFKWKLTNYFINRDNLYMYPAVADPDTMHTTEFKFLLKLEYDVLKGQDYCGGRVKGELKDGCIGIIRWGEDESGKGRISELINKDGVVVKMRFGSSEDSDSESD</sequence>
<evidence type="ECO:0000313" key="3">
    <source>
        <dbReference type="Proteomes" id="UP000188533"/>
    </source>
</evidence>
<dbReference type="AlphaFoldDB" id="A0A1Q3EQM9"/>
<protein>
    <submittedName>
        <fullName evidence="2">Uncharacterized protein</fullName>
    </submittedName>
</protein>
<dbReference type="EMBL" id="BDGU01001101">
    <property type="protein sequence ID" value="GAW09503.1"/>
    <property type="molecule type" value="Genomic_DNA"/>
</dbReference>
<evidence type="ECO:0000313" key="2">
    <source>
        <dbReference type="EMBL" id="GAW09503.1"/>
    </source>
</evidence>
<name>A0A1Q3EQM9_LENED</name>
<dbReference type="Proteomes" id="UP000188533">
    <property type="component" value="Unassembled WGS sequence"/>
</dbReference>
<reference evidence="2 3" key="2">
    <citation type="submission" date="2017-02" db="EMBL/GenBank/DDBJ databases">
        <title>A genome survey and senescence transcriptome analysis in Lentinula edodes.</title>
        <authorList>
            <person name="Sakamoto Y."/>
            <person name="Nakade K."/>
            <person name="Sato S."/>
            <person name="Yoshida Y."/>
            <person name="Miyazaki K."/>
            <person name="Natsume S."/>
            <person name="Konno N."/>
        </authorList>
    </citation>
    <scope>NUCLEOTIDE SEQUENCE [LARGE SCALE GENOMIC DNA]</scope>
    <source>
        <strain evidence="2 3">NBRC 111202</strain>
    </source>
</reference>